<keyword evidence="2" id="KW-1185">Reference proteome</keyword>
<gene>
    <name evidence="1" type="ORF">SE17_36650</name>
</gene>
<evidence type="ECO:0000313" key="1">
    <source>
        <dbReference type="EMBL" id="KPV48701.1"/>
    </source>
</evidence>
<reference evidence="1 2" key="1">
    <citation type="submission" date="2015-09" db="EMBL/GenBank/DDBJ databases">
        <title>Draft genome sequence of Kouleothrix aurantiaca JCM 19913.</title>
        <authorList>
            <person name="Hemp J."/>
        </authorList>
    </citation>
    <scope>NUCLEOTIDE SEQUENCE [LARGE SCALE GENOMIC DNA]</scope>
    <source>
        <strain evidence="1 2">COM-B</strain>
    </source>
</reference>
<sequence>MRDVGGKRRVGSSLQLTAQGSLLFGGDGAGATRWRAWGQIARHTLLAQPAGDTALRDLKQLDQFATRQATRVGGQDALAQIG</sequence>
<proteinExistence type="predicted"/>
<name>A0A0N8PR20_9CHLR</name>
<organism evidence="1 2">
    <name type="scientific">Kouleothrix aurantiaca</name>
    <dbReference type="NCBI Taxonomy" id="186479"/>
    <lineage>
        <taxon>Bacteria</taxon>
        <taxon>Bacillati</taxon>
        <taxon>Chloroflexota</taxon>
        <taxon>Chloroflexia</taxon>
        <taxon>Chloroflexales</taxon>
        <taxon>Roseiflexineae</taxon>
        <taxon>Roseiflexaceae</taxon>
        <taxon>Kouleothrix</taxon>
    </lineage>
</organism>
<dbReference type="AlphaFoldDB" id="A0A0N8PR20"/>
<comment type="caution">
    <text evidence="1">The sequence shown here is derived from an EMBL/GenBank/DDBJ whole genome shotgun (WGS) entry which is preliminary data.</text>
</comment>
<dbReference type="Proteomes" id="UP000050509">
    <property type="component" value="Unassembled WGS sequence"/>
</dbReference>
<accession>A0A0N8PR20</accession>
<evidence type="ECO:0000313" key="2">
    <source>
        <dbReference type="Proteomes" id="UP000050509"/>
    </source>
</evidence>
<protein>
    <submittedName>
        <fullName evidence="1">Uncharacterized protein</fullName>
    </submittedName>
</protein>
<dbReference type="EMBL" id="LJCR01002457">
    <property type="protein sequence ID" value="KPV48701.1"/>
    <property type="molecule type" value="Genomic_DNA"/>
</dbReference>